<evidence type="ECO:0000256" key="1">
    <source>
        <dbReference type="SAM" id="MobiDB-lite"/>
    </source>
</evidence>
<proteinExistence type="predicted"/>
<dbReference type="Proteomes" id="UP001054252">
    <property type="component" value="Unassembled WGS sequence"/>
</dbReference>
<feature type="region of interest" description="Disordered" evidence="1">
    <location>
        <begin position="71"/>
        <end position="116"/>
    </location>
</feature>
<feature type="compositionally biased region" description="Basic and acidic residues" evidence="1">
    <location>
        <begin position="106"/>
        <end position="116"/>
    </location>
</feature>
<sequence>MIGEDEIEAGDKDEGKGEESTVVEEVGKKLEILGQEGEGTRFEPQAMGGDAFYETGMTKSYRGGLVVAKGTGGGKAGRGAKDGGVSSAGEGRGAKDGVVSSAGEEEGNREVEFMEG</sequence>
<dbReference type="EMBL" id="BPVZ01000035">
    <property type="protein sequence ID" value="GKV12065.1"/>
    <property type="molecule type" value="Genomic_DNA"/>
</dbReference>
<feature type="compositionally biased region" description="Basic and acidic residues" evidence="1">
    <location>
        <begin position="9"/>
        <end position="23"/>
    </location>
</feature>
<feature type="region of interest" description="Disordered" evidence="1">
    <location>
        <begin position="1"/>
        <end position="23"/>
    </location>
</feature>
<protein>
    <submittedName>
        <fullName evidence="2">Uncharacterized protein</fullName>
    </submittedName>
</protein>
<name>A0AAV5JJ20_9ROSI</name>
<reference evidence="2 3" key="1">
    <citation type="journal article" date="2021" name="Commun. Biol.">
        <title>The genome of Shorea leprosula (Dipterocarpaceae) highlights the ecological relevance of drought in aseasonal tropical rainforests.</title>
        <authorList>
            <person name="Ng K.K.S."/>
            <person name="Kobayashi M.J."/>
            <person name="Fawcett J.A."/>
            <person name="Hatakeyama M."/>
            <person name="Paape T."/>
            <person name="Ng C.H."/>
            <person name="Ang C.C."/>
            <person name="Tnah L.H."/>
            <person name="Lee C.T."/>
            <person name="Nishiyama T."/>
            <person name="Sese J."/>
            <person name="O'Brien M.J."/>
            <person name="Copetti D."/>
            <person name="Mohd Noor M.I."/>
            <person name="Ong R.C."/>
            <person name="Putra M."/>
            <person name="Sireger I.Z."/>
            <person name="Indrioko S."/>
            <person name="Kosugi Y."/>
            <person name="Izuno A."/>
            <person name="Isagi Y."/>
            <person name="Lee S.L."/>
            <person name="Shimizu K.K."/>
        </authorList>
    </citation>
    <scope>NUCLEOTIDE SEQUENCE [LARGE SCALE GENOMIC DNA]</scope>
    <source>
        <strain evidence="2">214</strain>
    </source>
</reference>
<comment type="caution">
    <text evidence="2">The sequence shown here is derived from an EMBL/GenBank/DDBJ whole genome shotgun (WGS) entry which is preliminary data.</text>
</comment>
<evidence type="ECO:0000313" key="3">
    <source>
        <dbReference type="Proteomes" id="UP001054252"/>
    </source>
</evidence>
<accession>A0AAV5JJ20</accession>
<dbReference type="AlphaFoldDB" id="A0AAV5JJ20"/>
<organism evidence="2 3">
    <name type="scientific">Rubroshorea leprosula</name>
    <dbReference type="NCBI Taxonomy" id="152421"/>
    <lineage>
        <taxon>Eukaryota</taxon>
        <taxon>Viridiplantae</taxon>
        <taxon>Streptophyta</taxon>
        <taxon>Embryophyta</taxon>
        <taxon>Tracheophyta</taxon>
        <taxon>Spermatophyta</taxon>
        <taxon>Magnoliopsida</taxon>
        <taxon>eudicotyledons</taxon>
        <taxon>Gunneridae</taxon>
        <taxon>Pentapetalae</taxon>
        <taxon>rosids</taxon>
        <taxon>malvids</taxon>
        <taxon>Malvales</taxon>
        <taxon>Dipterocarpaceae</taxon>
        <taxon>Rubroshorea</taxon>
    </lineage>
</organism>
<evidence type="ECO:0000313" key="2">
    <source>
        <dbReference type="EMBL" id="GKV12065.1"/>
    </source>
</evidence>
<gene>
    <name evidence="2" type="ORF">SLEP1_g23267</name>
</gene>
<keyword evidence="3" id="KW-1185">Reference proteome</keyword>